<accession>A0A2G5TYP8</accession>
<proteinExistence type="predicted"/>
<feature type="transmembrane region" description="Helical" evidence="1">
    <location>
        <begin position="60"/>
        <end position="81"/>
    </location>
</feature>
<feature type="transmembrane region" description="Helical" evidence="1">
    <location>
        <begin position="93"/>
        <end position="114"/>
    </location>
</feature>
<feature type="transmembrane region" description="Helical" evidence="1">
    <location>
        <begin position="242"/>
        <end position="264"/>
    </location>
</feature>
<keyword evidence="3" id="KW-1185">Reference proteome</keyword>
<evidence type="ECO:0000313" key="2">
    <source>
        <dbReference type="EMBL" id="PIC32363.1"/>
    </source>
</evidence>
<keyword evidence="1" id="KW-1133">Transmembrane helix</keyword>
<keyword evidence="1" id="KW-0812">Transmembrane</keyword>
<evidence type="ECO:0000256" key="1">
    <source>
        <dbReference type="SAM" id="Phobius"/>
    </source>
</evidence>
<feature type="transmembrane region" description="Helical" evidence="1">
    <location>
        <begin position="285"/>
        <end position="307"/>
    </location>
</feature>
<feature type="transmembrane region" description="Helical" evidence="1">
    <location>
        <begin position="182"/>
        <end position="201"/>
    </location>
</feature>
<evidence type="ECO:0000313" key="3">
    <source>
        <dbReference type="Proteomes" id="UP000230233"/>
    </source>
</evidence>
<dbReference type="Proteomes" id="UP000230233">
    <property type="component" value="Chromosome IV"/>
</dbReference>
<gene>
    <name evidence="2" type="primary">Cnig_chr_IV.g12720</name>
    <name evidence="2" type="ORF">B9Z55_012720</name>
</gene>
<dbReference type="EMBL" id="PDUG01000004">
    <property type="protein sequence ID" value="PIC32363.1"/>
    <property type="molecule type" value="Genomic_DNA"/>
</dbReference>
<protein>
    <submittedName>
        <fullName evidence="2">Uncharacterized protein</fullName>
    </submittedName>
</protein>
<keyword evidence="1" id="KW-0472">Membrane</keyword>
<sequence length="359" mass="40442">MGVFVPSSALTHMVSFAWVGAPIKVPLVGNDCDETCCELDPQCKHVNGSNDKSTSRKWSLTPLLVFFAPYILYALIIALMKNLESCLSDQIKIVQPFFVLFITITELLSVTLLLPPRRLGTSSDEIMKFDDKEVPRTTKFTLMKAVQILHAAIAVSSIFALFINISNQLVPSLPSPYKSYEALVWTATIFMFSFPIGKAAFDGRWMSRYNISTIVFNTLALFIGSMMACPDIYFFPQPSQKLSIITGSLILMGAVLHLRFAYLFKFPPRHLCLLTIPEYRTLLKPSFGWVLLFLGCLFSLVATKVVLETSPVETRCVHQLVQFLMIFVSVSVFIWGIKLAMGIRNYWFPQKPKVHALNL</sequence>
<feature type="transmembrane region" description="Helical" evidence="1">
    <location>
        <begin position="148"/>
        <end position="170"/>
    </location>
</feature>
<comment type="caution">
    <text evidence="2">The sequence shown here is derived from an EMBL/GenBank/DDBJ whole genome shotgun (WGS) entry which is preliminary data.</text>
</comment>
<reference evidence="3" key="1">
    <citation type="submission" date="2017-10" db="EMBL/GenBank/DDBJ databases">
        <title>Rapid genome shrinkage in a self-fertile nematode reveals novel sperm competition proteins.</title>
        <authorList>
            <person name="Yin D."/>
            <person name="Schwarz E.M."/>
            <person name="Thomas C.G."/>
            <person name="Felde R.L."/>
            <person name="Korf I.F."/>
            <person name="Cutter A.D."/>
            <person name="Schartner C.M."/>
            <person name="Ralston E.J."/>
            <person name="Meyer B.J."/>
            <person name="Haag E.S."/>
        </authorList>
    </citation>
    <scope>NUCLEOTIDE SEQUENCE [LARGE SCALE GENOMIC DNA]</scope>
    <source>
        <strain evidence="3">JU1422</strain>
    </source>
</reference>
<dbReference type="OrthoDB" id="10297295at2759"/>
<feature type="transmembrane region" description="Helical" evidence="1">
    <location>
        <begin position="319"/>
        <end position="341"/>
    </location>
</feature>
<name>A0A2G5TYP8_9PELO</name>
<feature type="transmembrane region" description="Helical" evidence="1">
    <location>
        <begin position="213"/>
        <end position="236"/>
    </location>
</feature>
<organism evidence="2 3">
    <name type="scientific">Caenorhabditis nigoni</name>
    <dbReference type="NCBI Taxonomy" id="1611254"/>
    <lineage>
        <taxon>Eukaryota</taxon>
        <taxon>Metazoa</taxon>
        <taxon>Ecdysozoa</taxon>
        <taxon>Nematoda</taxon>
        <taxon>Chromadorea</taxon>
        <taxon>Rhabditida</taxon>
        <taxon>Rhabditina</taxon>
        <taxon>Rhabditomorpha</taxon>
        <taxon>Rhabditoidea</taxon>
        <taxon>Rhabditidae</taxon>
        <taxon>Peloderinae</taxon>
        <taxon>Caenorhabditis</taxon>
    </lineage>
</organism>
<dbReference type="AlphaFoldDB" id="A0A2G5TYP8"/>